<feature type="chain" id="PRO_5016465708" evidence="1">
    <location>
        <begin position="21"/>
        <end position="140"/>
    </location>
</feature>
<organism evidence="2 4">
    <name type="scientific">Francisella adeliensis</name>
    <dbReference type="NCBI Taxonomy" id="2007306"/>
    <lineage>
        <taxon>Bacteria</taxon>
        <taxon>Pseudomonadati</taxon>
        <taxon>Pseudomonadota</taxon>
        <taxon>Gammaproteobacteria</taxon>
        <taxon>Thiotrichales</taxon>
        <taxon>Francisellaceae</taxon>
        <taxon>Francisella</taxon>
    </lineage>
</organism>
<keyword evidence="1" id="KW-0732">Signal</keyword>
<sequence length="140" mass="16216">MYNQLIACCLLLVFSSNIYAESIRYFCPSPHDFKQINGSLKATTNYNGFKHDWNGKVKSPSQYPEFPITFAGANLTNCKNNICDVKCYYYSNIENHLITANIDSNKLIQIYEQPNTFIKNLNCQFFEHIDCPFYLDSHSI</sequence>
<dbReference type="EMBL" id="CP021781">
    <property type="protein sequence ID" value="AXA33504.1"/>
    <property type="molecule type" value="Genomic_DNA"/>
</dbReference>
<dbReference type="AlphaFoldDB" id="A0A2Z4XXG4"/>
<dbReference type="Proteomes" id="UP000681131">
    <property type="component" value="Chromosome"/>
</dbReference>
<dbReference type="EMBL" id="CP043424">
    <property type="protein sequence ID" value="QIW11735.1"/>
    <property type="molecule type" value="Genomic_DNA"/>
</dbReference>
<dbReference type="Proteomes" id="UP000251120">
    <property type="component" value="Chromosome"/>
</dbReference>
<proteinExistence type="predicted"/>
<dbReference type="OrthoDB" id="5604469at2"/>
<protein>
    <submittedName>
        <fullName evidence="2">Uncharacterized protein</fullName>
    </submittedName>
</protein>
<keyword evidence="5" id="KW-1185">Reference proteome</keyword>
<accession>A0A2Z4XXG4</accession>
<dbReference type="KEGG" id="fad:CDH04_03330"/>
<evidence type="ECO:0000313" key="3">
    <source>
        <dbReference type="EMBL" id="QIW11735.1"/>
    </source>
</evidence>
<evidence type="ECO:0000313" key="2">
    <source>
        <dbReference type="EMBL" id="AXA33504.1"/>
    </source>
</evidence>
<reference evidence="2 4" key="1">
    <citation type="submission" date="2017-06" db="EMBL/GenBank/DDBJ databases">
        <title>Complete genome of Francisella adeliensis.</title>
        <authorList>
            <person name="Vallesi A."/>
            <person name="Sjodin A."/>
        </authorList>
    </citation>
    <scope>NUCLEOTIDE SEQUENCE [LARGE SCALE GENOMIC DNA]</scope>
    <source>
        <strain evidence="2 4">FDC440</strain>
    </source>
</reference>
<evidence type="ECO:0000313" key="4">
    <source>
        <dbReference type="Proteomes" id="UP000251120"/>
    </source>
</evidence>
<feature type="signal peptide" evidence="1">
    <location>
        <begin position="1"/>
        <end position="20"/>
    </location>
</feature>
<reference evidence="3 5" key="2">
    <citation type="submission" date="2019-08" db="EMBL/GenBank/DDBJ databases">
        <title>Complete genome sequences of Francisella adeliensis (FSC1325 and FSC1326).</title>
        <authorList>
            <person name="Ohrman C."/>
            <person name="Uneklint I."/>
            <person name="Vallesi A."/>
            <person name="Karlsson L."/>
            <person name="Sjodin A."/>
        </authorList>
    </citation>
    <scope>NUCLEOTIDE SEQUENCE [LARGE SCALE GENOMIC DNA]</scope>
    <source>
        <strain evidence="3 5">FSC1325</strain>
    </source>
</reference>
<name>A0A2Z4XXG4_9GAMM</name>
<evidence type="ECO:0000313" key="5">
    <source>
        <dbReference type="Proteomes" id="UP000681131"/>
    </source>
</evidence>
<gene>
    <name evidence="2" type="ORF">CDH04_03330</name>
    <name evidence="3" type="ORF">FZC43_03330</name>
</gene>
<evidence type="ECO:0000256" key="1">
    <source>
        <dbReference type="SAM" id="SignalP"/>
    </source>
</evidence>
<dbReference type="RefSeq" id="WP_112869677.1">
    <property type="nucleotide sequence ID" value="NZ_CP021781.1"/>
</dbReference>